<dbReference type="Proteomes" id="UP000271374">
    <property type="component" value="Unassembled WGS sequence"/>
</dbReference>
<reference evidence="1 2" key="1">
    <citation type="submission" date="2018-12" db="EMBL/GenBank/DDBJ databases">
        <title>Bacillus yapensis draft genome sequence.</title>
        <authorList>
            <person name="Yu L."/>
            <person name="Xu X."/>
            <person name="Tang X."/>
        </authorList>
    </citation>
    <scope>NUCLEOTIDE SEQUENCE [LARGE SCALE GENOMIC DNA]</scope>
    <source>
        <strain evidence="1 2">XXST-01</strain>
    </source>
</reference>
<evidence type="ECO:0000313" key="1">
    <source>
        <dbReference type="EMBL" id="RTR28439.1"/>
    </source>
</evidence>
<accession>A0A3S0IAR7</accession>
<sequence length="83" mass="9795">MRTDVEGRKFLICESCGVHEDLESAILRSVEEFRVLFPNRKITTNAVQDWCRVVESRRTIRRVLGNNFNLMGYGKYSYYSLKE</sequence>
<organism evidence="1 2">
    <name type="scientific">Bacillus yapensis</name>
    <dbReference type="NCBI Taxonomy" id="2492960"/>
    <lineage>
        <taxon>Bacteria</taxon>
        <taxon>Bacillati</taxon>
        <taxon>Bacillota</taxon>
        <taxon>Bacilli</taxon>
        <taxon>Bacillales</taxon>
        <taxon>Bacillaceae</taxon>
        <taxon>Bacillus</taxon>
    </lineage>
</organism>
<dbReference type="OrthoDB" id="2164794at2"/>
<dbReference type="EMBL" id="RXNT01000015">
    <property type="protein sequence ID" value="RTR28439.1"/>
    <property type="molecule type" value="Genomic_DNA"/>
</dbReference>
<comment type="caution">
    <text evidence="1">The sequence shown here is derived from an EMBL/GenBank/DDBJ whole genome shotgun (WGS) entry which is preliminary data.</text>
</comment>
<proteinExistence type="predicted"/>
<dbReference type="RefSeq" id="WP_126409998.1">
    <property type="nucleotide sequence ID" value="NZ_RXNT01000015.1"/>
</dbReference>
<keyword evidence="2" id="KW-1185">Reference proteome</keyword>
<evidence type="ECO:0000313" key="2">
    <source>
        <dbReference type="Proteomes" id="UP000271374"/>
    </source>
</evidence>
<dbReference type="AlphaFoldDB" id="A0A3S0IAR7"/>
<protein>
    <submittedName>
        <fullName evidence="1">Uncharacterized protein</fullName>
    </submittedName>
</protein>
<name>A0A3S0IAR7_9BACI</name>
<gene>
    <name evidence="1" type="ORF">EKG37_16965</name>
</gene>